<dbReference type="PROSITE" id="PS50181">
    <property type="entry name" value="FBOX"/>
    <property type="match status" value="1"/>
</dbReference>
<dbReference type="AlphaFoldDB" id="A0AAV5UIS7"/>
<dbReference type="InterPro" id="IPR001810">
    <property type="entry name" value="F-box_dom"/>
</dbReference>
<accession>A0AAV5UIS7</accession>
<evidence type="ECO:0008006" key="6">
    <source>
        <dbReference type="Google" id="ProtNLM"/>
    </source>
</evidence>
<feature type="domain" description="Ubiquitin-like" evidence="2">
    <location>
        <begin position="11"/>
        <end position="86"/>
    </location>
</feature>
<name>A0AAV5UIS7_9BILA</name>
<sequence>MGNNQEEAQYIRFIVKYAKMEEDGQDVKDIPFRVKYGIDMGKLKRSYAALSGISVKCLVFLFDGRRVTDDDTPRSMEMEEDDVIEVYQLYESRMNNATSAELLSLPRQAMNHICSFFDKKSLVRIRQVSKKAKGTVDGFFVHVVMRTQNTVMDTFSVEGTDNGLQSAVFRFLFFTCPRSYFFWKICFDEFALTRPYIDVQTSTQGHMSTLTASTIRPRLIEEFIEFIKPRIHLTQIRYLTFTSCHSAVINKCLNILEGKTVPNQIIFGLDSTTAAVPDCLDFIRTSQAEIVNFDNFPLTEVSILLLFQLTELVERMTISVNRDRRGLSTIPTLPFSALTHFLSRCNNFTFVDPYTLFTLEAAEKLIQFFHHKDERKIEFSGLTDADPMVV</sequence>
<dbReference type="SUPFAM" id="SSF54236">
    <property type="entry name" value="Ubiquitin-like"/>
    <property type="match status" value="1"/>
</dbReference>
<evidence type="ECO:0000259" key="3">
    <source>
        <dbReference type="PROSITE" id="PS50181"/>
    </source>
</evidence>
<dbReference type="Pfam" id="PF11976">
    <property type="entry name" value="Rad60-SLD"/>
    <property type="match status" value="1"/>
</dbReference>
<feature type="non-terminal residue" evidence="4">
    <location>
        <position position="390"/>
    </location>
</feature>
<dbReference type="InterPro" id="IPR022617">
    <property type="entry name" value="Rad60/SUMO-like_dom"/>
</dbReference>
<dbReference type="Pfam" id="PF00646">
    <property type="entry name" value="F-box"/>
    <property type="match status" value="1"/>
</dbReference>
<protein>
    <recommendedName>
        <fullName evidence="6">Ubiquitin-like domain-containing protein</fullName>
    </recommendedName>
</protein>
<keyword evidence="5" id="KW-1185">Reference proteome</keyword>
<reference evidence="4" key="1">
    <citation type="submission" date="2023-10" db="EMBL/GenBank/DDBJ databases">
        <title>Genome assembly of Pristionchus species.</title>
        <authorList>
            <person name="Yoshida K."/>
            <person name="Sommer R.J."/>
        </authorList>
    </citation>
    <scope>NUCLEOTIDE SEQUENCE</scope>
    <source>
        <strain evidence="4">RS0144</strain>
    </source>
</reference>
<evidence type="ECO:0000313" key="4">
    <source>
        <dbReference type="EMBL" id="GMT06284.1"/>
    </source>
</evidence>
<dbReference type="Gene3D" id="3.10.20.90">
    <property type="entry name" value="Phosphatidylinositol 3-kinase Catalytic Subunit, Chain A, domain 1"/>
    <property type="match status" value="1"/>
</dbReference>
<evidence type="ECO:0000313" key="5">
    <source>
        <dbReference type="Proteomes" id="UP001432027"/>
    </source>
</evidence>
<organism evidence="4 5">
    <name type="scientific">Pristionchus entomophagus</name>
    <dbReference type="NCBI Taxonomy" id="358040"/>
    <lineage>
        <taxon>Eukaryota</taxon>
        <taxon>Metazoa</taxon>
        <taxon>Ecdysozoa</taxon>
        <taxon>Nematoda</taxon>
        <taxon>Chromadorea</taxon>
        <taxon>Rhabditida</taxon>
        <taxon>Rhabditina</taxon>
        <taxon>Diplogasteromorpha</taxon>
        <taxon>Diplogasteroidea</taxon>
        <taxon>Neodiplogasteridae</taxon>
        <taxon>Pristionchus</taxon>
    </lineage>
</organism>
<comment type="caution">
    <text evidence="4">The sequence shown here is derived from an EMBL/GenBank/DDBJ whole genome shotgun (WGS) entry which is preliminary data.</text>
</comment>
<proteinExistence type="inferred from homology"/>
<dbReference type="InterPro" id="IPR000626">
    <property type="entry name" value="Ubiquitin-like_dom"/>
</dbReference>
<gene>
    <name evidence="4" type="ORF">PENTCL1PPCAC_28458</name>
</gene>
<feature type="domain" description="F-box" evidence="3">
    <location>
        <begin position="99"/>
        <end position="143"/>
    </location>
</feature>
<evidence type="ECO:0000256" key="1">
    <source>
        <dbReference type="ARBA" id="ARBA00009185"/>
    </source>
</evidence>
<comment type="similarity">
    <text evidence="1">Belongs to the ubiquitin family. SUMO subfamily.</text>
</comment>
<dbReference type="PANTHER" id="PTHR10562">
    <property type="entry name" value="SMALL UBIQUITIN-RELATED MODIFIER"/>
    <property type="match status" value="1"/>
</dbReference>
<dbReference type="InterPro" id="IPR029071">
    <property type="entry name" value="Ubiquitin-like_domsf"/>
</dbReference>
<evidence type="ECO:0000259" key="2">
    <source>
        <dbReference type="PROSITE" id="PS50053"/>
    </source>
</evidence>
<dbReference type="Proteomes" id="UP001432027">
    <property type="component" value="Unassembled WGS sequence"/>
</dbReference>
<dbReference type="PROSITE" id="PS50053">
    <property type="entry name" value="UBIQUITIN_2"/>
    <property type="match status" value="1"/>
</dbReference>
<dbReference type="EMBL" id="BTSX01000006">
    <property type="protein sequence ID" value="GMT06284.1"/>
    <property type="molecule type" value="Genomic_DNA"/>
</dbReference>